<evidence type="ECO:0000313" key="17">
    <source>
        <dbReference type="Proteomes" id="UP001489004"/>
    </source>
</evidence>
<dbReference type="InterPro" id="IPR014782">
    <property type="entry name" value="Peptidase_M1_dom"/>
</dbReference>
<dbReference type="GO" id="GO:0005615">
    <property type="term" value="C:extracellular space"/>
    <property type="evidence" value="ECO:0007669"/>
    <property type="project" value="TreeGrafter"/>
</dbReference>
<protein>
    <recommendedName>
        <fullName evidence="12">Aminopeptidase</fullName>
        <ecNumber evidence="12">3.4.11.-</ecNumber>
    </recommendedName>
</protein>
<organism evidence="16 17">
    <name type="scientific">[Myrmecia] bisecta</name>
    <dbReference type="NCBI Taxonomy" id="41462"/>
    <lineage>
        <taxon>Eukaryota</taxon>
        <taxon>Viridiplantae</taxon>
        <taxon>Chlorophyta</taxon>
        <taxon>core chlorophytes</taxon>
        <taxon>Trebouxiophyceae</taxon>
        <taxon>Trebouxiales</taxon>
        <taxon>Trebouxiaceae</taxon>
        <taxon>Myrmecia</taxon>
    </lineage>
</organism>
<dbReference type="PANTHER" id="PTHR11533:SF299">
    <property type="entry name" value="AMINOPEPTIDASE"/>
    <property type="match status" value="1"/>
</dbReference>
<evidence type="ECO:0000256" key="11">
    <source>
        <dbReference type="PIRSR" id="PIRSR634016-4"/>
    </source>
</evidence>
<evidence type="ECO:0000259" key="14">
    <source>
        <dbReference type="Pfam" id="PF11838"/>
    </source>
</evidence>
<keyword evidence="5 12" id="KW-0378">Hydrolase</keyword>
<evidence type="ECO:0000256" key="2">
    <source>
        <dbReference type="ARBA" id="ARBA00010136"/>
    </source>
</evidence>
<dbReference type="CDD" id="cd09601">
    <property type="entry name" value="M1_APN-Q_like"/>
    <property type="match status" value="1"/>
</dbReference>
<keyword evidence="12" id="KW-1133">Transmembrane helix</keyword>
<feature type="site" description="Transition state stabilizer" evidence="11">
    <location>
        <position position="510"/>
    </location>
</feature>
<evidence type="ECO:0000256" key="3">
    <source>
        <dbReference type="ARBA" id="ARBA00022670"/>
    </source>
</evidence>
<keyword evidence="7" id="KW-0492">Microsome</keyword>
<comment type="caution">
    <text evidence="16">The sequence shown here is derived from an EMBL/GenBank/DDBJ whole genome shotgun (WGS) entry which is preliminary data.</text>
</comment>
<dbReference type="Proteomes" id="UP001489004">
    <property type="component" value="Unassembled WGS sequence"/>
</dbReference>
<proteinExistence type="inferred from homology"/>
<keyword evidence="6 10" id="KW-0862">Zinc</keyword>
<keyword evidence="4 10" id="KW-0479">Metal-binding</keyword>
<feature type="domain" description="ERAP1-like C-terminal" evidence="14">
    <location>
        <begin position="588"/>
        <end position="873"/>
    </location>
</feature>
<dbReference type="Pfam" id="PF11838">
    <property type="entry name" value="ERAP1_C"/>
    <property type="match status" value="1"/>
</dbReference>
<dbReference type="Pfam" id="PF01433">
    <property type="entry name" value="Peptidase_M1"/>
    <property type="match status" value="1"/>
</dbReference>
<evidence type="ECO:0000259" key="13">
    <source>
        <dbReference type="Pfam" id="PF01433"/>
    </source>
</evidence>
<dbReference type="GO" id="GO:0016020">
    <property type="term" value="C:membrane"/>
    <property type="evidence" value="ECO:0007669"/>
    <property type="project" value="TreeGrafter"/>
</dbReference>
<dbReference type="Gene3D" id="1.10.390.10">
    <property type="entry name" value="Neutral Protease Domain 2"/>
    <property type="match status" value="1"/>
</dbReference>
<evidence type="ECO:0000256" key="6">
    <source>
        <dbReference type="ARBA" id="ARBA00022833"/>
    </source>
</evidence>
<evidence type="ECO:0000256" key="9">
    <source>
        <dbReference type="PIRSR" id="PIRSR634016-1"/>
    </source>
</evidence>
<dbReference type="InterPro" id="IPR050344">
    <property type="entry name" value="Peptidase_M1_aminopeptidases"/>
</dbReference>
<evidence type="ECO:0000256" key="5">
    <source>
        <dbReference type="ARBA" id="ARBA00022801"/>
    </source>
</evidence>
<dbReference type="GO" id="GO:0006508">
    <property type="term" value="P:proteolysis"/>
    <property type="evidence" value="ECO:0007669"/>
    <property type="project" value="UniProtKB-KW"/>
</dbReference>
<feature type="domain" description="Aminopeptidase N-like N-terminal" evidence="15">
    <location>
        <begin position="144"/>
        <end position="303"/>
    </location>
</feature>
<dbReference type="GO" id="GO:0042277">
    <property type="term" value="F:peptide binding"/>
    <property type="evidence" value="ECO:0007669"/>
    <property type="project" value="TreeGrafter"/>
</dbReference>
<keyword evidence="17" id="KW-1185">Reference proteome</keyword>
<dbReference type="SUPFAM" id="SSF63737">
    <property type="entry name" value="Leukotriene A4 hydrolase N-terminal domain"/>
    <property type="match status" value="1"/>
</dbReference>
<evidence type="ECO:0000256" key="1">
    <source>
        <dbReference type="ARBA" id="ARBA00004174"/>
    </source>
</evidence>
<dbReference type="PANTHER" id="PTHR11533">
    <property type="entry name" value="PROTEASE M1 ZINC METALLOPROTEASE"/>
    <property type="match status" value="1"/>
</dbReference>
<evidence type="ECO:0000256" key="10">
    <source>
        <dbReference type="PIRSR" id="PIRSR634016-3"/>
    </source>
</evidence>
<dbReference type="GO" id="GO:0043171">
    <property type="term" value="P:peptide catabolic process"/>
    <property type="evidence" value="ECO:0007669"/>
    <property type="project" value="TreeGrafter"/>
</dbReference>
<comment type="subcellular location">
    <subcellularLocation>
        <location evidence="1">Microsome membrane</location>
        <topology evidence="1">Peripheral membrane protein</topology>
    </subcellularLocation>
</comment>
<reference evidence="16 17" key="1">
    <citation type="journal article" date="2024" name="Nat. Commun.">
        <title>Phylogenomics reveals the evolutionary origins of lichenization in chlorophyte algae.</title>
        <authorList>
            <person name="Puginier C."/>
            <person name="Libourel C."/>
            <person name="Otte J."/>
            <person name="Skaloud P."/>
            <person name="Haon M."/>
            <person name="Grisel S."/>
            <person name="Petersen M."/>
            <person name="Berrin J.G."/>
            <person name="Delaux P.M."/>
            <person name="Dal Grande F."/>
            <person name="Keller J."/>
        </authorList>
    </citation>
    <scope>NUCLEOTIDE SEQUENCE [LARGE SCALE GENOMIC DNA]</scope>
    <source>
        <strain evidence="16 17">SAG 2043</strain>
    </source>
</reference>
<feature type="binding site" evidence="10">
    <location>
        <position position="432"/>
    </location>
    <ligand>
        <name>Zn(2+)</name>
        <dbReference type="ChEBI" id="CHEBI:29105"/>
        <note>catalytic</note>
    </ligand>
</feature>
<accession>A0AAW1QR12</accession>
<evidence type="ECO:0000256" key="8">
    <source>
        <dbReference type="ARBA" id="ARBA00023049"/>
    </source>
</evidence>
<dbReference type="Gene3D" id="2.60.40.1730">
    <property type="entry name" value="tricorn interacting facor f3 domain"/>
    <property type="match status" value="1"/>
</dbReference>
<dbReference type="InterPro" id="IPR027268">
    <property type="entry name" value="Peptidase_M4/M1_CTD_sf"/>
</dbReference>
<comment type="similarity">
    <text evidence="2 12">Belongs to the peptidase M1 family.</text>
</comment>
<dbReference type="AlphaFoldDB" id="A0AAW1QR12"/>
<gene>
    <name evidence="16" type="ORF">WJX72_006025</name>
</gene>
<dbReference type="GO" id="GO:0005737">
    <property type="term" value="C:cytoplasm"/>
    <property type="evidence" value="ECO:0007669"/>
    <property type="project" value="TreeGrafter"/>
</dbReference>
<feature type="active site" description="Proton acceptor" evidence="9">
    <location>
        <position position="410"/>
    </location>
</feature>
<dbReference type="InterPro" id="IPR045357">
    <property type="entry name" value="Aminopeptidase_N-like_N"/>
</dbReference>
<dbReference type="InterPro" id="IPR034016">
    <property type="entry name" value="M1_APN-typ"/>
</dbReference>
<dbReference type="EC" id="3.4.11.-" evidence="12"/>
<keyword evidence="12" id="KW-0812">Transmembrane</keyword>
<dbReference type="Pfam" id="PF17900">
    <property type="entry name" value="Peptidase_M1_N"/>
    <property type="match status" value="1"/>
</dbReference>
<feature type="domain" description="Peptidase M1 membrane alanine aminopeptidase" evidence="13">
    <location>
        <begin position="338"/>
        <end position="567"/>
    </location>
</feature>
<dbReference type="InterPro" id="IPR024571">
    <property type="entry name" value="ERAP1-like_C_dom"/>
</dbReference>
<dbReference type="EMBL" id="JALJOR010000002">
    <property type="protein sequence ID" value="KAK9823867.1"/>
    <property type="molecule type" value="Genomic_DNA"/>
</dbReference>
<evidence type="ECO:0000256" key="7">
    <source>
        <dbReference type="ARBA" id="ARBA00022848"/>
    </source>
</evidence>
<keyword evidence="12" id="KW-0472">Membrane</keyword>
<name>A0AAW1QR12_9CHLO</name>
<sequence length="876" mass="92920">MRNILSSSRKHDYVRANEATSVFLEEVELVGGEPRSSHELFPSPYSSEFDDGALKPRPRRRPVNLCAWIALVLVALAFAGGLAAGLARRGEAAGGDALAISKNVSAAASSGAFGSATDETRQLCSWAGLVLPEGAIIPSAYNLTIHLRPDHFVANAQNAAGTFQGEPVSVPANQADPHLVIISFGNTSLAAGHNITLGLQYQASLGVMDGLYRSDPYAYDNPNGGEELSSVMLVTQFEEFGARKAFPCFDEPRYKAKFMLSLEVPKQYTALANMPQTSRTPSQAGSNLDMATFAASPIMSPYLVAIAVGELHGHWALTSDGKNVTVWSAPRKHHGLAYPLQIATRALDFFANWTGVAQPLLKFDLVAVPGKMGAMENWGLLLFDETRFLHDSAYSGSRGQWLSADVVCHELAHQWFGNLVTCADWTQLTVNEGVASFMEYKCLEAVAPEMSAPALFHLATTPEGEALGVHEGPHARALQADADALSQPLVIPQDAADAAFQDPAYGTIVYSKGAAVLRMLEGFWEAALPGSFQEGLQHYLVSHAYSMATTDDLLASLLHVASQGVNSASLSGPAQSSDPSDRGIQTLLDASTLVSDACALALAGQLSPEAALGIATAAAESPAADSGFGQYLLLLPVLEELQNLERLLQGNDSCIADLHKFTVRMLEGHVQRLVASLGTRIEAGPQDAFLNNLSKGNVVWAAAKAGDAAAAAALCQLFTNSSARNSLDPDWRGAAYLATVAQPHGCQQSADAKAAWSSLLAQWEGENDITTARSALYALPAAASLEALKATLDLALDLQSNHAKPASLQDAPTLVHNVAQSKAGQALAWQYLQDNWPAITAKFGTQGAYMLLAAIPFPPTQVQYDSLAAFLATGKE</sequence>
<keyword evidence="8 12" id="KW-0482">Metalloprotease</keyword>
<dbReference type="SUPFAM" id="SSF55486">
    <property type="entry name" value="Metalloproteases ('zincins'), catalytic domain"/>
    <property type="match status" value="1"/>
</dbReference>
<dbReference type="GO" id="GO:0008270">
    <property type="term" value="F:zinc ion binding"/>
    <property type="evidence" value="ECO:0007669"/>
    <property type="project" value="UniProtKB-UniRule"/>
</dbReference>
<evidence type="ECO:0000256" key="12">
    <source>
        <dbReference type="RuleBase" id="RU364040"/>
    </source>
</evidence>
<dbReference type="InterPro" id="IPR042097">
    <property type="entry name" value="Aminopeptidase_N-like_N_sf"/>
</dbReference>
<evidence type="ECO:0000313" key="16">
    <source>
        <dbReference type="EMBL" id="KAK9823867.1"/>
    </source>
</evidence>
<evidence type="ECO:0000256" key="4">
    <source>
        <dbReference type="ARBA" id="ARBA00022723"/>
    </source>
</evidence>
<feature type="binding site" evidence="10">
    <location>
        <position position="413"/>
    </location>
    <ligand>
        <name>Zn(2+)</name>
        <dbReference type="ChEBI" id="CHEBI:29105"/>
        <note>catalytic</note>
    </ligand>
</feature>
<dbReference type="GO" id="GO:0070006">
    <property type="term" value="F:metalloaminopeptidase activity"/>
    <property type="evidence" value="ECO:0007669"/>
    <property type="project" value="TreeGrafter"/>
</dbReference>
<keyword evidence="12" id="KW-0031">Aminopeptidase</keyword>
<feature type="transmembrane region" description="Helical" evidence="12">
    <location>
        <begin position="65"/>
        <end position="87"/>
    </location>
</feature>
<keyword evidence="3 12" id="KW-0645">Protease</keyword>
<keyword evidence="7" id="KW-0256">Endoplasmic reticulum</keyword>
<dbReference type="Gene3D" id="1.25.50.20">
    <property type="match status" value="1"/>
</dbReference>
<evidence type="ECO:0000259" key="15">
    <source>
        <dbReference type="Pfam" id="PF17900"/>
    </source>
</evidence>
<dbReference type="InterPro" id="IPR001930">
    <property type="entry name" value="Peptidase_M1"/>
</dbReference>
<comment type="cofactor">
    <cofactor evidence="10 12">
        <name>Zn(2+)</name>
        <dbReference type="ChEBI" id="CHEBI:29105"/>
    </cofactor>
    <text evidence="10 12">Binds 1 zinc ion per subunit.</text>
</comment>
<feature type="binding site" evidence="10">
    <location>
        <position position="409"/>
    </location>
    <ligand>
        <name>Zn(2+)</name>
        <dbReference type="ChEBI" id="CHEBI:29105"/>
        <note>catalytic</note>
    </ligand>
</feature>
<dbReference type="PRINTS" id="PR00756">
    <property type="entry name" value="ALADIPTASE"/>
</dbReference>